<name>A0A183UKP3_TOXCA</name>
<keyword evidence="7" id="KW-0862">Zinc</keyword>
<dbReference type="InterPro" id="IPR011016">
    <property type="entry name" value="Znf_RING-CH"/>
</dbReference>
<dbReference type="GO" id="GO:0016020">
    <property type="term" value="C:membrane"/>
    <property type="evidence" value="ECO:0007669"/>
    <property type="project" value="UniProtKB-SubCell"/>
</dbReference>
<feature type="transmembrane region" description="Helical" evidence="10">
    <location>
        <begin position="208"/>
        <end position="232"/>
    </location>
</feature>
<comment type="subcellular location">
    <subcellularLocation>
        <location evidence="1">Membrane</location>
        <topology evidence="1">Multi-pass membrane protein</topology>
    </subcellularLocation>
</comment>
<dbReference type="EMBL" id="UYWY01020066">
    <property type="protein sequence ID" value="VDM40384.1"/>
    <property type="molecule type" value="Genomic_DNA"/>
</dbReference>
<organism evidence="13 14">
    <name type="scientific">Toxocara canis</name>
    <name type="common">Canine roundworm</name>
    <dbReference type="NCBI Taxonomy" id="6265"/>
    <lineage>
        <taxon>Eukaryota</taxon>
        <taxon>Metazoa</taxon>
        <taxon>Ecdysozoa</taxon>
        <taxon>Nematoda</taxon>
        <taxon>Chromadorea</taxon>
        <taxon>Rhabditida</taxon>
        <taxon>Spirurina</taxon>
        <taxon>Ascaridomorpha</taxon>
        <taxon>Ascaridoidea</taxon>
        <taxon>Toxocaridae</taxon>
        <taxon>Toxocara</taxon>
    </lineage>
</organism>
<evidence type="ECO:0000256" key="8">
    <source>
        <dbReference type="ARBA" id="ARBA00022989"/>
    </source>
</evidence>
<keyword evidence="9 10" id="KW-0472">Membrane</keyword>
<dbReference type="SUPFAM" id="SSF57850">
    <property type="entry name" value="RING/U-box"/>
    <property type="match status" value="1"/>
</dbReference>
<keyword evidence="8 10" id="KW-1133">Transmembrane helix</keyword>
<evidence type="ECO:0000256" key="3">
    <source>
        <dbReference type="ARBA" id="ARBA00022692"/>
    </source>
</evidence>
<dbReference type="InterPro" id="IPR013083">
    <property type="entry name" value="Znf_RING/FYVE/PHD"/>
</dbReference>
<evidence type="ECO:0000256" key="2">
    <source>
        <dbReference type="ARBA" id="ARBA00022679"/>
    </source>
</evidence>
<dbReference type="PANTHER" id="PTHR46065:SF3">
    <property type="entry name" value="FI20425P1"/>
    <property type="match status" value="1"/>
</dbReference>
<evidence type="ECO:0000313" key="13">
    <source>
        <dbReference type="Proteomes" id="UP000050794"/>
    </source>
</evidence>
<keyword evidence="13" id="KW-1185">Reference proteome</keyword>
<dbReference type="CDD" id="cd16495">
    <property type="entry name" value="RING_CH-C4HC3_MARCH"/>
    <property type="match status" value="1"/>
</dbReference>
<keyword evidence="5" id="KW-0863">Zinc-finger</keyword>
<dbReference type="GO" id="GO:0008270">
    <property type="term" value="F:zinc ion binding"/>
    <property type="evidence" value="ECO:0007669"/>
    <property type="project" value="UniProtKB-KW"/>
</dbReference>
<evidence type="ECO:0000256" key="1">
    <source>
        <dbReference type="ARBA" id="ARBA00004141"/>
    </source>
</evidence>
<sequence>MVKLVKSEKNLSEWCVAVVNTSLSTYSLPTESVYSPLHQVISISPSSKDSGIAIDESAAAETANQDLVKTRIADDELPLLTPAQPNCVIAANIPAHLTPKSVMNEQQLHFLGSFVSGRFSTSLSSMGRPLCRICHLVHETPRNPLVAPCRCSGTMQYVHIGCLVHWLEISAKKMYPQPRCELCGYHYKRHPCIDLKRLRSPHIDANDIALNVVFVFAFVVMVICAALCIHFLRVTDQYHSLRVFFRFWLINRNWQIRNYDISDDPEMLVEKLARREKVDVGTNTERCLMLV</sequence>
<keyword evidence="4" id="KW-0479">Metal-binding</keyword>
<evidence type="ECO:0000256" key="4">
    <source>
        <dbReference type="ARBA" id="ARBA00022723"/>
    </source>
</evidence>
<protein>
    <submittedName>
        <fullName evidence="14">RING-CH-type domain-containing protein</fullName>
    </submittedName>
</protein>
<accession>A0A183UKP3</accession>
<keyword evidence="2" id="KW-0808">Transferase</keyword>
<dbReference type="Gene3D" id="3.30.40.10">
    <property type="entry name" value="Zinc/RING finger domain, C3HC4 (zinc finger)"/>
    <property type="match status" value="1"/>
</dbReference>
<dbReference type="GO" id="GO:0004842">
    <property type="term" value="F:ubiquitin-protein transferase activity"/>
    <property type="evidence" value="ECO:0007669"/>
    <property type="project" value="TreeGrafter"/>
</dbReference>
<evidence type="ECO:0000256" key="5">
    <source>
        <dbReference type="ARBA" id="ARBA00022771"/>
    </source>
</evidence>
<reference evidence="14" key="1">
    <citation type="submission" date="2016-06" db="UniProtKB">
        <authorList>
            <consortium name="WormBaseParasite"/>
        </authorList>
    </citation>
    <scope>IDENTIFICATION</scope>
</reference>
<gene>
    <name evidence="12" type="ORF">TCNE_LOCUS9063</name>
</gene>
<keyword evidence="3 10" id="KW-0812">Transmembrane</keyword>
<evidence type="ECO:0000256" key="10">
    <source>
        <dbReference type="SAM" id="Phobius"/>
    </source>
</evidence>
<evidence type="ECO:0000259" key="11">
    <source>
        <dbReference type="PROSITE" id="PS51292"/>
    </source>
</evidence>
<evidence type="ECO:0000256" key="6">
    <source>
        <dbReference type="ARBA" id="ARBA00022786"/>
    </source>
</evidence>
<reference evidence="12 13" key="2">
    <citation type="submission" date="2018-11" db="EMBL/GenBank/DDBJ databases">
        <authorList>
            <consortium name="Pathogen Informatics"/>
        </authorList>
    </citation>
    <scope>NUCLEOTIDE SEQUENCE [LARGE SCALE GENOMIC DNA]</scope>
</reference>
<dbReference type="PROSITE" id="PS51292">
    <property type="entry name" value="ZF_RING_CH"/>
    <property type="match status" value="1"/>
</dbReference>
<evidence type="ECO:0000256" key="9">
    <source>
        <dbReference type="ARBA" id="ARBA00023136"/>
    </source>
</evidence>
<evidence type="ECO:0000256" key="7">
    <source>
        <dbReference type="ARBA" id="ARBA00022833"/>
    </source>
</evidence>
<dbReference type="PANTHER" id="PTHR46065">
    <property type="entry name" value="E3 UBIQUITIN-PROTEIN LIGASE MARCH 2/3 FAMILY MEMBER"/>
    <property type="match status" value="1"/>
</dbReference>
<dbReference type="AlphaFoldDB" id="A0A183UKP3"/>
<dbReference type="GO" id="GO:0016567">
    <property type="term" value="P:protein ubiquitination"/>
    <property type="evidence" value="ECO:0007669"/>
    <property type="project" value="TreeGrafter"/>
</dbReference>
<evidence type="ECO:0000313" key="14">
    <source>
        <dbReference type="WBParaSite" id="TCNE_0000906301-mRNA-1"/>
    </source>
</evidence>
<proteinExistence type="predicted"/>
<dbReference type="FunFam" id="3.30.40.10:FF:000571">
    <property type="entry name" value="Zinc finger, C3HC4 type"/>
    <property type="match status" value="1"/>
</dbReference>
<evidence type="ECO:0000313" key="12">
    <source>
        <dbReference type="EMBL" id="VDM40384.1"/>
    </source>
</evidence>
<dbReference type="Pfam" id="PF12906">
    <property type="entry name" value="RINGv"/>
    <property type="match status" value="1"/>
</dbReference>
<dbReference type="WBParaSite" id="TCNE_0000906301-mRNA-1">
    <property type="protein sequence ID" value="TCNE_0000906301-mRNA-1"/>
    <property type="gene ID" value="TCNE_0000906301"/>
</dbReference>
<dbReference type="SMART" id="SM00744">
    <property type="entry name" value="RINGv"/>
    <property type="match status" value="1"/>
</dbReference>
<keyword evidence="6" id="KW-0833">Ubl conjugation pathway</keyword>
<dbReference type="Proteomes" id="UP000050794">
    <property type="component" value="Unassembled WGS sequence"/>
</dbReference>
<feature type="domain" description="RING-CH-type" evidence="11">
    <location>
        <begin position="123"/>
        <end position="190"/>
    </location>
</feature>